<name>A0A345SRE6_9ACTN</name>
<organism evidence="8 9">
    <name type="scientific">Peterkaempfera bronchialis</name>
    <dbReference type="NCBI Taxonomy" id="2126346"/>
    <lineage>
        <taxon>Bacteria</taxon>
        <taxon>Bacillati</taxon>
        <taxon>Actinomycetota</taxon>
        <taxon>Actinomycetes</taxon>
        <taxon>Kitasatosporales</taxon>
        <taxon>Streptomycetaceae</taxon>
        <taxon>Peterkaempfera</taxon>
    </lineage>
</organism>
<dbReference type="Proteomes" id="UP000249340">
    <property type="component" value="Chromosome"/>
</dbReference>
<dbReference type="AlphaFoldDB" id="A0A345SRE6"/>
<protein>
    <submittedName>
        <fullName evidence="8">DoxX family protein</fullName>
    </submittedName>
</protein>
<dbReference type="InterPro" id="IPR051907">
    <property type="entry name" value="DoxX-like_oxidoreductase"/>
</dbReference>
<dbReference type="PANTHER" id="PTHR33452">
    <property type="entry name" value="OXIDOREDUCTASE CATD-RELATED"/>
    <property type="match status" value="1"/>
</dbReference>
<gene>
    <name evidence="8" type="ORF">C7M71_001205</name>
</gene>
<keyword evidence="4 7" id="KW-0812">Transmembrane</keyword>
<keyword evidence="9" id="KW-1185">Reference proteome</keyword>
<dbReference type="EMBL" id="CP031264">
    <property type="protein sequence ID" value="AXI76301.1"/>
    <property type="molecule type" value="Genomic_DNA"/>
</dbReference>
<evidence type="ECO:0000313" key="8">
    <source>
        <dbReference type="EMBL" id="AXI76301.1"/>
    </source>
</evidence>
<evidence type="ECO:0000256" key="1">
    <source>
        <dbReference type="ARBA" id="ARBA00004651"/>
    </source>
</evidence>
<feature type="transmembrane region" description="Helical" evidence="7">
    <location>
        <begin position="7"/>
        <end position="24"/>
    </location>
</feature>
<evidence type="ECO:0000256" key="6">
    <source>
        <dbReference type="ARBA" id="ARBA00023136"/>
    </source>
</evidence>
<accession>A0A345SRE6</accession>
<dbReference type="GO" id="GO:0005886">
    <property type="term" value="C:plasma membrane"/>
    <property type="evidence" value="ECO:0007669"/>
    <property type="project" value="UniProtKB-SubCell"/>
</dbReference>
<evidence type="ECO:0000313" key="9">
    <source>
        <dbReference type="Proteomes" id="UP000249340"/>
    </source>
</evidence>
<feature type="transmembrane region" description="Helical" evidence="7">
    <location>
        <begin position="102"/>
        <end position="120"/>
    </location>
</feature>
<dbReference type="KEGG" id="stri:C7M71_001205"/>
<dbReference type="PANTHER" id="PTHR33452:SF1">
    <property type="entry name" value="INNER MEMBRANE PROTEIN YPHA-RELATED"/>
    <property type="match status" value="1"/>
</dbReference>
<keyword evidence="3" id="KW-1003">Cell membrane</keyword>
<evidence type="ECO:0000256" key="2">
    <source>
        <dbReference type="ARBA" id="ARBA00006679"/>
    </source>
</evidence>
<feature type="transmembrane region" description="Helical" evidence="7">
    <location>
        <begin position="132"/>
        <end position="156"/>
    </location>
</feature>
<keyword evidence="6 7" id="KW-0472">Membrane</keyword>
<comment type="similarity">
    <text evidence="2">Belongs to the DoxX family.</text>
</comment>
<evidence type="ECO:0000256" key="4">
    <source>
        <dbReference type="ARBA" id="ARBA00022692"/>
    </source>
</evidence>
<sequence length="170" mass="17378">MTAVDVGLLLIRLVLGVTMLLHAWNHWFGGGRIDGTAGWFEGLGLRPGRVHAWSSVAAEVAAGAGLVLGLLTPFACAAVIGTMAVAGVVAHRRNGFFVFRDGYEYVLMIAVVGAAVSLTGPGRVSLDHALDILVRGGLGCAIAVGAGLGGTALLLATSWRPKPESPPVDG</sequence>
<feature type="transmembrane region" description="Helical" evidence="7">
    <location>
        <begin position="60"/>
        <end position="90"/>
    </location>
</feature>
<evidence type="ECO:0000256" key="7">
    <source>
        <dbReference type="SAM" id="Phobius"/>
    </source>
</evidence>
<dbReference type="RefSeq" id="WP_111489129.1">
    <property type="nucleotide sequence ID" value="NZ_CP031264.1"/>
</dbReference>
<comment type="subcellular location">
    <subcellularLocation>
        <location evidence="1">Cell membrane</location>
        <topology evidence="1">Multi-pass membrane protein</topology>
    </subcellularLocation>
</comment>
<dbReference type="InterPro" id="IPR032808">
    <property type="entry name" value="DoxX"/>
</dbReference>
<keyword evidence="5 7" id="KW-1133">Transmembrane helix</keyword>
<proteinExistence type="inferred from homology"/>
<dbReference type="OrthoDB" id="346004at2"/>
<dbReference type="Pfam" id="PF07681">
    <property type="entry name" value="DoxX"/>
    <property type="match status" value="1"/>
</dbReference>
<evidence type="ECO:0000256" key="3">
    <source>
        <dbReference type="ARBA" id="ARBA00022475"/>
    </source>
</evidence>
<reference evidence="9" key="1">
    <citation type="submission" date="2018-07" db="EMBL/GenBank/DDBJ databases">
        <title>Streptacidiphilus bronchialis DSM 106435 chromosome.</title>
        <authorList>
            <person name="Batra D."/>
            <person name="Gulvik C.A."/>
        </authorList>
    </citation>
    <scope>NUCLEOTIDE SEQUENCE [LARGE SCALE GENOMIC DNA]</scope>
    <source>
        <strain evidence="9">DSM 106435</strain>
    </source>
</reference>
<evidence type="ECO:0000256" key="5">
    <source>
        <dbReference type="ARBA" id="ARBA00022989"/>
    </source>
</evidence>